<organism evidence="1 2">
    <name type="scientific">Colletotrichum kahawae</name>
    <name type="common">Coffee berry disease fungus</name>
    <dbReference type="NCBI Taxonomy" id="34407"/>
    <lineage>
        <taxon>Eukaryota</taxon>
        <taxon>Fungi</taxon>
        <taxon>Dikarya</taxon>
        <taxon>Ascomycota</taxon>
        <taxon>Pezizomycotina</taxon>
        <taxon>Sordariomycetes</taxon>
        <taxon>Hypocreomycetidae</taxon>
        <taxon>Glomerellales</taxon>
        <taxon>Glomerellaceae</taxon>
        <taxon>Colletotrichum</taxon>
        <taxon>Colletotrichum gloeosporioides species complex</taxon>
    </lineage>
</organism>
<keyword evidence="2" id="KW-1185">Reference proteome</keyword>
<dbReference type="Proteomes" id="UP001281614">
    <property type="component" value="Unassembled WGS sequence"/>
</dbReference>
<accession>A0AAE0CWL0</accession>
<name>A0AAE0CWL0_COLKA</name>
<evidence type="ECO:0000313" key="2">
    <source>
        <dbReference type="Proteomes" id="UP001281614"/>
    </source>
</evidence>
<protein>
    <submittedName>
        <fullName evidence="1">Uncharacterized protein</fullName>
    </submittedName>
</protein>
<sequence>MQRGGAIFRYLIDKLWSLRHKISYRLECLSLSREEFVKDIATLVVTSPDISALFDQDLNRRKFSDVLRAVVVELTRDGVIPVTCRQKQCLPGVIPYIHMLERKLVRDPREAT</sequence>
<gene>
    <name evidence="1" type="ORF">CKAH01_11214</name>
</gene>
<proteinExistence type="predicted"/>
<evidence type="ECO:0000313" key="1">
    <source>
        <dbReference type="EMBL" id="KAK2728220.1"/>
    </source>
</evidence>
<dbReference type="AlphaFoldDB" id="A0AAE0CWL0"/>
<comment type="caution">
    <text evidence="1">The sequence shown here is derived from an EMBL/GenBank/DDBJ whole genome shotgun (WGS) entry which is preliminary data.</text>
</comment>
<reference evidence="1" key="1">
    <citation type="submission" date="2023-02" db="EMBL/GenBank/DDBJ databases">
        <title>Colletotrichum kahawae CIFC_Que2 genome sequencing and assembly.</title>
        <authorList>
            <person name="Baroncelli R."/>
        </authorList>
    </citation>
    <scope>NUCLEOTIDE SEQUENCE</scope>
    <source>
        <strain evidence="1">CIFC_Que2</strain>
    </source>
</reference>
<dbReference type="EMBL" id="VYYT01000885">
    <property type="protein sequence ID" value="KAK2728220.1"/>
    <property type="molecule type" value="Genomic_DNA"/>
</dbReference>